<dbReference type="Gene3D" id="3.40.190.10">
    <property type="entry name" value="Periplasmic binding protein-like II"/>
    <property type="match status" value="1"/>
</dbReference>
<keyword evidence="5" id="KW-0449">Lipoprotein</keyword>
<keyword evidence="2 6" id="KW-0732">Signal</keyword>
<keyword evidence="1" id="KW-1003">Cell membrane</keyword>
<dbReference type="Pfam" id="PF01547">
    <property type="entry name" value="SBP_bac_1"/>
    <property type="match status" value="1"/>
</dbReference>
<evidence type="ECO:0000256" key="1">
    <source>
        <dbReference type="ARBA" id="ARBA00022475"/>
    </source>
</evidence>
<evidence type="ECO:0000313" key="7">
    <source>
        <dbReference type="EMBL" id="MBD2864101.1"/>
    </source>
</evidence>
<dbReference type="AlphaFoldDB" id="A0A927CDT2"/>
<dbReference type="SUPFAM" id="SSF53850">
    <property type="entry name" value="Periplasmic binding protein-like II"/>
    <property type="match status" value="1"/>
</dbReference>
<evidence type="ECO:0000256" key="3">
    <source>
        <dbReference type="ARBA" id="ARBA00023136"/>
    </source>
</evidence>
<dbReference type="InterPro" id="IPR050490">
    <property type="entry name" value="Bact_solute-bd_prot1"/>
</dbReference>
<dbReference type="PROSITE" id="PS51257">
    <property type="entry name" value="PROKAR_LIPOPROTEIN"/>
    <property type="match status" value="1"/>
</dbReference>
<dbReference type="EMBL" id="JACXJA010000026">
    <property type="protein sequence ID" value="MBD2864101.1"/>
    <property type="molecule type" value="Genomic_DNA"/>
</dbReference>
<name>A0A927CDT2_9BACL</name>
<gene>
    <name evidence="7" type="ORF">IDH45_19115</name>
</gene>
<organism evidence="7 8">
    <name type="scientific">Paenibacillus oceani</name>
    <dbReference type="NCBI Taxonomy" id="2772510"/>
    <lineage>
        <taxon>Bacteria</taxon>
        <taxon>Bacillati</taxon>
        <taxon>Bacillota</taxon>
        <taxon>Bacilli</taxon>
        <taxon>Bacillales</taxon>
        <taxon>Paenibacillaceae</taxon>
        <taxon>Paenibacillus</taxon>
    </lineage>
</organism>
<dbReference type="PANTHER" id="PTHR43649:SF33">
    <property type="entry name" value="POLYGALACTURONAN_RHAMNOGALACTURONAN-BINDING PROTEIN YTCQ"/>
    <property type="match status" value="1"/>
</dbReference>
<dbReference type="Proteomes" id="UP000639396">
    <property type="component" value="Unassembled WGS sequence"/>
</dbReference>
<reference evidence="7" key="1">
    <citation type="submission" date="2020-09" db="EMBL/GenBank/DDBJ databases">
        <title>A novel bacterium of genus Paenibacillus, isolated from South China Sea.</title>
        <authorList>
            <person name="Huang H."/>
            <person name="Mo K."/>
            <person name="Hu Y."/>
        </authorList>
    </citation>
    <scope>NUCLEOTIDE SEQUENCE</scope>
    <source>
        <strain evidence="7">IB182363</strain>
    </source>
</reference>
<evidence type="ECO:0000256" key="2">
    <source>
        <dbReference type="ARBA" id="ARBA00022729"/>
    </source>
</evidence>
<evidence type="ECO:0000256" key="5">
    <source>
        <dbReference type="ARBA" id="ARBA00023288"/>
    </source>
</evidence>
<feature type="signal peptide" evidence="6">
    <location>
        <begin position="1"/>
        <end position="30"/>
    </location>
</feature>
<sequence>MTNPNRPRYWTNPALPLLLVSLLLSVAACGGREEPAASDPGKADQTPAVSKPEPVELTMFYPWSGYPREKFMEDAGNSIVKKYPHISINYVQNEKGSSYESLIAGGLKPDLIMTTDSSFAAVKAVGWDGDITELAAKNKYNFDAINPGVMQGLQAVDPGKIAGLPSHVNSLALFYNKDLFDKFGVPYLTDGMTWDQVYEVAKKLTRLEAGTIYRGFGIRTGNFIGMNQLSLPVVDKSNKAVFDTDPWKNYISNFVRFYQVPGYEATEEVVSGAKAYDMFIKDQTLAMLVQMQSDYPRESLGVKMNWDVVSYPTLAANPGAGPQPNIVFYVIPKTSGKRDAAFLALAAILEGEHQRSFVKTGLGSVLKQNPAASAGTEVVPDLKGRNAKSLFPAKYANLVEPNKYLGVAQGGVYQAFLSAILGKDDLNTALRVAQENANKAIEAQLATQK</sequence>
<feature type="chain" id="PRO_5039256840" evidence="6">
    <location>
        <begin position="31"/>
        <end position="449"/>
    </location>
</feature>
<proteinExistence type="predicted"/>
<keyword evidence="3" id="KW-0472">Membrane</keyword>
<dbReference type="PANTHER" id="PTHR43649">
    <property type="entry name" value="ARABINOSE-BINDING PROTEIN-RELATED"/>
    <property type="match status" value="1"/>
</dbReference>
<evidence type="ECO:0000256" key="4">
    <source>
        <dbReference type="ARBA" id="ARBA00023139"/>
    </source>
</evidence>
<keyword evidence="4" id="KW-0564">Palmitate</keyword>
<accession>A0A927CDT2</accession>
<protein>
    <submittedName>
        <fullName evidence="7">Extracellular solute-binding protein</fullName>
    </submittedName>
</protein>
<keyword evidence="8" id="KW-1185">Reference proteome</keyword>
<evidence type="ECO:0000313" key="8">
    <source>
        <dbReference type="Proteomes" id="UP000639396"/>
    </source>
</evidence>
<dbReference type="RefSeq" id="WP_190929721.1">
    <property type="nucleotide sequence ID" value="NZ_JACXJA010000026.1"/>
</dbReference>
<comment type="caution">
    <text evidence="7">The sequence shown here is derived from an EMBL/GenBank/DDBJ whole genome shotgun (WGS) entry which is preliminary data.</text>
</comment>
<dbReference type="InterPro" id="IPR006059">
    <property type="entry name" value="SBP"/>
</dbReference>
<evidence type="ECO:0000256" key="6">
    <source>
        <dbReference type="SAM" id="SignalP"/>
    </source>
</evidence>